<dbReference type="EMBL" id="BK016189">
    <property type="protein sequence ID" value="DAG01261.1"/>
    <property type="molecule type" value="Genomic_DNA"/>
</dbReference>
<evidence type="ECO:0000313" key="1">
    <source>
        <dbReference type="EMBL" id="DAG01261.1"/>
    </source>
</evidence>
<proteinExistence type="predicted"/>
<organism evidence="1">
    <name type="scientific">Caudovirales sp. ctVfb8</name>
    <dbReference type="NCBI Taxonomy" id="2825766"/>
    <lineage>
        <taxon>Viruses</taxon>
        <taxon>Duplodnaviria</taxon>
        <taxon>Heunggongvirae</taxon>
        <taxon>Uroviricota</taxon>
        <taxon>Caudoviricetes</taxon>
    </lineage>
</organism>
<sequence>MKMPKYFYTAEKSTGEVIVHKRNAEMSNYCSALAYIGEVHPKLQSDYCRYNARMIAEMASRGHITSINKYIRQAGNRWLLTRSGAELASSYERY</sequence>
<name>A0A8S5V3H0_9CAUD</name>
<protein>
    <submittedName>
        <fullName evidence="1">Fusion protein 5.5/5.7 effector, anti-sigma effector, transcription</fullName>
    </submittedName>
</protein>
<accession>A0A8S5V3H0</accession>
<reference evidence="1" key="1">
    <citation type="journal article" date="2021" name="Proc. Natl. Acad. Sci. U.S.A.">
        <title>A Catalog of Tens of Thousands of Viruses from Human Metagenomes Reveals Hidden Associations with Chronic Diseases.</title>
        <authorList>
            <person name="Tisza M.J."/>
            <person name="Buck C.B."/>
        </authorList>
    </citation>
    <scope>NUCLEOTIDE SEQUENCE</scope>
    <source>
        <strain evidence="1">CtVfb8</strain>
    </source>
</reference>